<dbReference type="Pfam" id="PF08263">
    <property type="entry name" value="LRRNT_2"/>
    <property type="match status" value="1"/>
</dbReference>
<keyword evidence="9" id="KW-0808">Transferase</keyword>
<dbReference type="Pfam" id="PF00069">
    <property type="entry name" value="Pkinase"/>
    <property type="match status" value="1"/>
</dbReference>
<sequence>MQTMTTSSTSLVLLLVSLLQTLFPIPLLSYKCYANSDLQVLLKLKSSMLAVKGPGLEDWEETTAPYAHCSFSGITCDDAFRVSSVNVSFVPLFGTIPPEIGMLDKLVSLTLAADNLTGTIPPEIMNLSALKYFNISTNNFIGRFPGDAFTNMVDIEVIDAYNNNFSGPLPAELSNLRKLKHLHLGGNYFSGEIPDSYSQIESLEYLGLNGDALSGMIPRSLSRLSKLTHLYLGYYNAFNGGIPPEFGVLRSLQVLDMSSCNLSGEIPSALGELRQLNSLFLHENKLVGSIPPELAASVDLMSLDLSNNMLSGEIPDSFHRLQNLTLLNLFRNNLYGRIPAFIGDLPYLEVLQIWENNFTFELPENLGRNGRLKILDVTTNHLTGPIPRDLCRGGKLTTLILMENYFFGSIPEGLGDCKSLSRIRIGKNFLNGSIPAGIFNLPLVDLIELNDNYFSGELPVQMSGDKLGELSLSNNLITGRIPPAIGSLKSIEKISLELNQFQGEIPPELFELKRLASLNISANNITGKIPDSIGQCSSLISIDFSCNNLFGEISRTIANLKVLSTLNFSRNRLTGEIPSEIGLISSLSYVDLSYNNFYGRIPTGGQFILLTAGNDNLCYPHRRRCPTYQDVALLSNGHPSASFSSSKTIIVVIALITLILLSIVTVIILRRKRLRDSRSLKLTAFQRLDFKAEDVLECLKDENIIGKGGAGIVYRGTMPDGNDVAIKKVINRGGSRRHDRGFLAEIQTLGRIRHRNIVRLLGYVSNKETNLLLYEYMRNGSLGEMLHGSKGGYLQWEIRYRIAIEAAKGLCYLHHDCSPLIVHRDVKSNNILLDSDYEAHVADFGLAKFLRDADASECMSSIAGSYGYIAPEYAYTLKVDEKSDVYSFGVVLLELITGRKPVGEFGDGVDIVRWVRKTRSQISQPTEAASVLAILDSRLFGFPLSSVVYLFKIAMLCVEDESTDRPTMREVVHMLTNPPKCMDPNPTSNL</sequence>
<dbReference type="InterPro" id="IPR050647">
    <property type="entry name" value="Plant_LRR-RLKs"/>
</dbReference>
<accession>A0AAD3XER8</accession>
<dbReference type="InterPro" id="IPR008271">
    <property type="entry name" value="Ser/Thr_kinase_AS"/>
</dbReference>
<keyword evidence="19" id="KW-0325">Glycoprotein</keyword>
<evidence type="ECO:0000256" key="7">
    <source>
        <dbReference type="ARBA" id="ARBA00022604"/>
    </source>
</evidence>
<proteinExistence type="inferred from homology"/>
<evidence type="ECO:0000256" key="14">
    <source>
        <dbReference type="ARBA" id="ARBA00022777"/>
    </source>
</evidence>
<evidence type="ECO:0000256" key="10">
    <source>
        <dbReference type="ARBA" id="ARBA00022692"/>
    </source>
</evidence>
<dbReference type="InterPro" id="IPR011009">
    <property type="entry name" value="Kinase-like_dom_sf"/>
</dbReference>
<feature type="domain" description="Protein kinase" evidence="24">
    <location>
        <begin position="699"/>
        <end position="976"/>
    </location>
</feature>
<evidence type="ECO:0000256" key="4">
    <source>
        <dbReference type="ARBA" id="ARBA00012513"/>
    </source>
</evidence>
<dbReference type="GO" id="GO:0005524">
    <property type="term" value="F:ATP binding"/>
    <property type="evidence" value="ECO:0007669"/>
    <property type="project" value="UniProtKB-KW"/>
</dbReference>
<comment type="caution">
    <text evidence="25">The sequence shown here is derived from an EMBL/GenBank/DDBJ whole genome shotgun (WGS) entry which is preliminary data.</text>
</comment>
<dbReference type="SMART" id="SM00220">
    <property type="entry name" value="S_TKc"/>
    <property type="match status" value="1"/>
</dbReference>
<keyword evidence="15" id="KW-0221">Differentiation</keyword>
<keyword evidence="6" id="KW-0723">Serine/threonine-protein kinase</keyword>
<dbReference type="EMBL" id="BSYO01000003">
    <property type="protein sequence ID" value="GMH02323.1"/>
    <property type="molecule type" value="Genomic_DNA"/>
</dbReference>
<evidence type="ECO:0000256" key="11">
    <source>
        <dbReference type="ARBA" id="ARBA00022729"/>
    </source>
</evidence>
<dbReference type="FunFam" id="3.80.10.10:FF:000275">
    <property type="entry name" value="Leucine-rich repeat receptor-like protein kinase"/>
    <property type="match status" value="1"/>
</dbReference>
<keyword evidence="12" id="KW-0677">Repeat</keyword>
<dbReference type="PANTHER" id="PTHR48056:SF44">
    <property type="entry name" value="RECEPTOR PROTEIN KINASE CLAVATA1"/>
    <property type="match status" value="1"/>
</dbReference>
<evidence type="ECO:0000256" key="15">
    <source>
        <dbReference type="ARBA" id="ARBA00022782"/>
    </source>
</evidence>
<comment type="catalytic activity">
    <reaction evidence="20">
        <text>L-threonyl-[protein] + ATP = O-phospho-L-threonyl-[protein] + ADP + H(+)</text>
        <dbReference type="Rhea" id="RHEA:46608"/>
        <dbReference type="Rhea" id="RHEA-COMP:11060"/>
        <dbReference type="Rhea" id="RHEA-COMP:11605"/>
        <dbReference type="ChEBI" id="CHEBI:15378"/>
        <dbReference type="ChEBI" id="CHEBI:30013"/>
        <dbReference type="ChEBI" id="CHEBI:30616"/>
        <dbReference type="ChEBI" id="CHEBI:61977"/>
        <dbReference type="ChEBI" id="CHEBI:456216"/>
        <dbReference type="EC" id="2.7.11.1"/>
    </reaction>
    <physiologicalReaction direction="left-to-right" evidence="20">
        <dbReference type="Rhea" id="RHEA:46609"/>
    </physiologicalReaction>
</comment>
<dbReference type="SUPFAM" id="SSF52047">
    <property type="entry name" value="RNI-like"/>
    <property type="match status" value="1"/>
</dbReference>
<evidence type="ECO:0000256" key="17">
    <source>
        <dbReference type="ARBA" id="ARBA00022989"/>
    </source>
</evidence>
<dbReference type="FunFam" id="3.80.10.10:FF:000233">
    <property type="entry name" value="Leucine-rich repeat receptor-like protein kinase TDR"/>
    <property type="match status" value="1"/>
</dbReference>
<evidence type="ECO:0000256" key="2">
    <source>
        <dbReference type="ARBA" id="ARBA00008684"/>
    </source>
</evidence>
<reference evidence="25" key="1">
    <citation type="submission" date="2023-05" db="EMBL/GenBank/DDBJ databases">
        <title>Nepenthes gracilis genome sequencing.</title>
        <authorList>
            <person name="Fukushima K."/>
        </authorList>
    </citation>
    <scope>NUCLEOTIDE SEQUENCE</scope>
    <source>
        <strain evidence="25">SING2019-196</strain>
    </source>
</reference>
<dbReference type="Gene3D" id="1.10.510.10">
    <property type="entry name" value="Transferase(Phosphotransferase) domain 1"/>
    <property type="match status" value="1"/>
</dbReference>
<dbReference type="GO" id="GO:0004674">
    <property type="term" value="F:protein serine/threonine kinase activity"/>
    <property type="evidence" value="ECO:0007669"/>
    <property type="project" value="UniProtKB-KW"/>
</dbReference>
<keyword evidence="26" id="KW-1185">Reference proteome</keyword>
<evidence type="ECO:0000313" key="26">
    <source>
        <dbReference type="Proteomes" id="UP001279734"/>
    </source>
</evidence>
<dbReference type="Gene3D" id="3.80.10.10">
    <property type="entry name" value="Ribonuclease Inhibitor"/>
    <property type="match status" value="4"/>
</dbReference>
<comment type="subcellular location">
    <subcellularLocation>
        <location evidence="1">Cell membrane</location>
        <topology evidence="1">Single-pass type I membrane protein</topology>
    </subcellularLocation>
</comment>
<evidence type="ECO:0000256" key="12">
    <source>
        <dbReference type="ARBA" id="ARBA00022737"/>
    </source>
</evidence>
<evidence type="ECO:0000256" key="8">
    <source>
        <dbReference type="ARBA" id="ARBA00022614"/>
    </source>
</evidence>
<dbReference type="FunFam" id="3.30.200.20:FF:000292">
    <property type="entry name" value="Leucine-rich repeat receptor-like serine/threonine-protein kinase BAM1"/>
    <property type="match status" value="1"/>
</dbReference>
<protein>
    <recommendedName>
        <fullName evidence="4">non-specific serine/threonine protein kinase</fullName>
        <ecNumber evidence="4">2.7.11.1</ecNumber>
    </recommendedName>
</protein>
<dbReference type="GO" id="GO:0030154">
    <property type="term" value="P:cell differentiation"/>
    <property type="evidence" value="ECO:0007669"/>
    <property type="project" value="UniProtKB-KW"/>
</dbReference>
<keyword evidence="18 22" id="KW-0472">Membrane</keyword>
<evidence type="ECO:0000256" key="5">
    <source>
        <dbReference type="ARBA" id="ARBA00022475"/>
    </source>
</evidence>
<evidence type="ECO:0000256" key="3">
    <source>
        <dbReference type="ARBA" id="ARBA00009592"/>
    </source>
</evidence>
<feature type="signal peptide" evidence="23">
    <location>
        <begin position="1"/>
        <end position="24"/>
    </location>
</feature>
<keyword evidence="16" id="KW-0067">ATP-binding</keyword>
<evidence type="ECO:0000256" key="20">
    <source>
        <dbReference type="ARBA" id="ARBA00048659"/>
    </source>
</evidence>
<dbReference type="Gene3D" id="3.30.200.20">
    <property type="entry name" value="Phosphorylase Kinase, domain 1"/>
    <property type="match status" value="1"/>
</dbReference>
<evidence type="ECO:0000256" key="18">
    <source>
        <dbReference type="ARBA" id="ARBA00023136"/>
    </source>
</evidence>
<evidence type="ECO:0000256" key="16">
    <source>
        <dbReference type="ARBA" id="ARBA00022840"/>
    </source>
</evidence>
<evidence type="ECO:0000256" key="19">
    <source>
        <dbReference type="ARBA" id="ARBA00023180"/>
    </source>
</evidence>
<dbReference type="SUPFAM" id="SSF52058">
    <property type="entry name" value="L domain-like"/>
    <property type="match status" value="1"/>
</dbReference>
<dbReference type="InterPro" id="IPR000719">
    <property type="entry name" value="Prot_kinase_dom"/>
</dbReference>
<evidence type="ECO:0000259" key="24">
    <source>
        <dbReference type="PROSITE" id="PS50011"/>
    </source>
</evidence>
<feature type="chain" id="PRO_5042086250" description="non-specific serine/threonine protein kinase" evidence="23">
    <location>
        <begin position="25"/>
        <end position="990"/>
    </location>
</feature>
<dbReference type="InterPro" id="IPR013210">
    <property type="entry name" value="LRR_N_plant-typ"/>
</dbReference>
<dbReference type="GO" id="GO:0033612">
    <property type="term" value="F:receptor serine/threonine kinase binding"/>
    <property type="evidence" value="ECO:0007669"/>
    <property type="project" value="TreeGrafter"/>
</dbReference>
<comment type="similarity">
    <text evidence="3">Belongs to the RLP family.</text>
</comment>
<evidence type="ECO:0000313" key="25">
    <source>
        <dbReference type="EMBL" id="GMH02323.1"/>
    </source>
</evidence>
<name>A0AAD3XER8_NEPGR</name>
<dbReference type="PANTHER" id="PTHR48056">
    <property type="entry name" value="LRR RECEPTOR-LIKE SERINE/THREONINE-PROTEIN KINASE-RELATED"/>
    <property type="match status" value="1"/>
</dbReference>
<dbReference type="GO" id="GO:0009791">
    <property type="term" value="P:post-embryonic development"/>
    <property type="evidence" value="ECO:0007669"/>
    <property type="project" value="UniProtKB-ARBA"/>
</dbReference>
<dbReference type="Pfam" id="PF00560">
    <property type="entry name" value="LRR_1"/>
    <property type="match status" value="6"/>
</dbReference>
<dbReference type="InterPro" id="IPR032675">
    <property type="entry name" value="LRR_dom_sf"/>
</dbReference>
<comment type="similarity">
    <text evidence="2">Belongs to the protein kinase superfamily. Ser/Thr protein kinase family.</text>
</comment>
<evidence type="ECO:0000256" key="22">
    <source>
        <dbReference type="SAM" id="Phobius"/>
    </source>
</evidence>
<dbReference type="InterPro" id="IPR001611">
    <property type="entry name" value="Leu-rich_rpt"/>
</dbReference>
<feature type="transmembrane region" description="Helical" evidence="22">
    <location>
        <begin position="649"/>
        <end position="669"/>
    </location>
</feature>
<dbReference type="SUPFAM" id="SSF56112">
    <property type="entry name" value="Protein kinase-like (PK-like)"/>
    <property type="match status" value="1"/>
</dbReference>
<keyword evidence="7" id="KW-0341">Growth regulation</keyword>
<keyword evidence="17 22" id="KW-1133">Transmembrane helix</keyword>
<evidence type="ECO:0000256" key="9">
    <source>
        <dbReference type="ARBA" id="ARBA00022679"/>
    </source>
</evidence>
<dbReference type="EC" id="2.7.11.1" evidence="4"/>
<dbReference type="AlphaFoldDB" id="A0AAD3XER8"/>
<evidence type="ECO:0000256" key="13">
    <source>
        <dbReference type="ARBA" id="ARBA00022741"/>
    </source>
</evidence>
<evidence type="ECO:0000256" key="1">
    <source>
        <dbReference type="ARBA" id="ARBA00004251"/>
    </source>
</evidence>
<dbReference type="FunFam" id="3.80.10.10:FF:000896">
    <property type="entry name" value="Leucine-rich repeat receptor-like protein kinase"/>
    <property type="match status" value="1"/>
</dbReference>
<evidence type="ECO:0000256" key="23">
    <source>
        <dbReference type="SAM" id="SignalP"/>
    </source>
</evidence>
<organism evidence="25 26">
    <name type="scientific">Nepenthes gracilis</name>
    <name type="common">Slender pitcher plant</name>
    <dbReference type="NCBI Taxonomy" id="150966"/>
    <lineage>
        <taxon>Eukaryota</taxon>
        <taxon>Viridiplantae</taxon>
        <taxon>Streptophyta</taxon>
        <taxon>Embryophyta</taxon>
        <taxon>Tracheophyta</taxon>
        <taxon>Spermatophyta</taxon>
        <taxon>Magnoliopsida</taxon>
        <taxon>eudicotyledons</taxon>
        <taxon>Gunneridae</taxon>
        <taxon>Pentapetalae</taxon>
        <taxon>Caryophyllales</taxon>
        <taxon>Nepenthaceae</taxon>
        <taxon>Nepenthes</taxon>
    </lineage>
</organism>
<dbReference type="GO" id="GO:0005886">
    <property type="term" value="C:plasma membrane"/>
    <property type="evidence" value="ECO:0007669"/>
    <property type="project" value="UniProtKB-SubCell"/>
</dbReference>
<dbReference type="PROSITE" id="PS50011">
    <property type="entry name" value="PROTEIN_KINASE_DOM"/>
    <property type="match status" value="1"/>
</dbReference>
<gene>
    <name evidence="25" type="ORF">Nepgr_004162</name>
</gene>
<keyword evidence="11 23" id="KW-0732">Signal</keyword>
<keyword evidence="8" id="KW-0433">Leucine-rich repeat</keyword>
<dbReference type="FunFam" id="1.10.510.10:FF:000201">
    <property type="entry name" value="Leucine-rich repeat receptor-like serine/threonine-protein kinase"/>
    <property type="match status" value="1"/>
</dbReference>
<keyword evidence="13" id="KW-0547">Nucleotide-binding</keyword>
<evidence type="ECO:0000256" key="21">
    <source>
        <dbReference type="ARBA" id="ARBA00048977"/>
    </source>
</evidence>
<dbReference type="Proteomes" id="UP001279734">
    <property type="component" value="Unassembled WGS sequence"/>
</dbReference>
<keyword evidence="10 22" id="KW-0812">Transmembrane</keyword>
<evidence type="ECO:0000256" key="6">
    <source>
        <dbReference type="ARBA" id="ARBA00022527"/>
    </source>
</evidence>
<keyword evidence="5" id="KW-1003">Cell membrane</keyword>
<dbReference type="PROSITE" id="PS00108">
    <property type="entry name" value="PROTEIN_KINASE_ST"/>
    <property type="match status" value="1"/>
</dbReference>
<comment type="catalytic activity">
    <reaction evidence="21">
        <text>L-seryl-[protein] + ATP = O-phospho-L-seryl-[protein] + ADP + H(+)</text>
        <dbReference type="Rhea" id="RHEA:17989"/>
        <dbReference type="Rhea" id="RHEA-COMP:9863"/>
        <dbReference type="Rhea" id="RHEA-COMP:11604"/>
        <dbReference type="ChEBI" id="CHEBI:15378"/>
        <dbReference type="ChEBI" id="CHEBI:29999"/>
        <dbReference type="ChEBI" id="CHEBI:30616"/>
        <dbReference type="ChEBI" id="CHEBI:83421"/>
        <dbReference type="ChEBI" id="CHEBI:456216"/>
        <dbReference type="EC" id="2.7.11.1"/>
    </reaction>
    <physiologicalReaction direction="left-to-right" evidence="21">
        <dbReference type="Rhea" id="RHEA:17990"/>
    </physiologicalReaction>
</comment>
<keyword evidence="14" id="KW-0418">Kinase</keyword>